<dbReference type="Proteomes" id="UP000094065">
    <property type="component" value="Unassembled WGS sequence"/>
</dbReference>
<dbReference type="AlphaFoldDB" id="A0A1E3I0E7"/>
<evidence type="ECO:0000256" key="1">
    <source>
        <dbReference type="SAM" id="Phobius"/>
    </source>
</evidence>
<sequence>MSETTATSDTSDLGDDASFVDKYAWIIVIATILILTSGLTFGLLRKYHKRGRMTVWSMTPHCRECQTKLASTSESKGDYGLHKLWCCRAKVYWCDECDRKGRKEGYA</sequence>
<name>A0A1E3I0E7_9TREE</name>
<accession>A0A1E3I0E7</accession>
<feature type="transmembrane region" description="Helical" evidence="1">
    <location>
        <begin position="23"/>
        <end position="44"/>
    </location>
</feature>
<protein>
    <submittedName>
        <fullName evidence="2">Uncharacterized protein</fullName>
    </submittedName>
</protein>
<proteinExistence type="predicted"/>
<dbReference type="RefSeq" id="XP_018995785.1">
    <property type="nucleotide sequence ID" value="XM_019135382.1"/>
</dbReference>
<reference evidence="2 3" key="1">
    <citation type="submission" date="2016-06" db="EMBL/GenBank/DDBJ databases">
        <title>Evolution of pathogenesis and genome organization in the Tremellales.</title>
        <authorList>
            <person name="Cuomo C."/>
            <person name="Litvintseva A."/>
            <person name="Heitman J."/>
            <person name="Chen Y."/>
            <person name="Sun S."/>
            <person name="Springer D."/>
            <person name="Dromer F."/>
            <person name="Young S."/>
            <person name="Zeng Q."/>
            <person name="Chapman S."/>
            <person name="Gujja S."/>
            <person name="Saif S."/>
            <person name="Birren B."/>
        </authorList>
    </citation>
    <scope>NUCLEOTIDE SEQUENCE [LARGE SCALE GENOMIC DNA]</scope>
    <source>
        <strain evidence="2 3">CBS 6039</strain>
    </source>
</reference>
<keyword evidence="1" id="KW-1133">Transmembrane helix</keyword>
<dbReference type="EMBL" id="AWGJ01000003">
    <property type="protein sequence ID" value="ODN81466.1"/>
    <property type="molecule type" value="Genomic_DNA"/>
</dbReference>
<evidence type="ECO:0000313" key="3">
    <source>
        <dbReference type="Proteomes" id="UP000094065"/>
    </source>
</evidence>
<organism evidence="2 3">
    <name type="scientific">Cryptococcus amylolentus CBS 6039</name>
    <dbReference type="NCBI Taxonomy" id="1295533"/>
    <lineage>
        <taxon>Eukaryota</taxon>
        <taxon>Fungi</taxon>
        <taxon>Dikarya</taxon>
        <taxon>Basidiomycota</taxon>
        <taxon>Agaricomycotina</taxon>
        <taxon>Tremellomycetes</taxon>
        <taxon>Tremellales</taxon>
        <taxon>Cryptococcaceae</taxon>
        <taxon>Cryptococcus</taxon>
    </lineage>
</organism>
<evidence type="ECO:0000313" key="2">
    <source>
        <dbReference type="EMBL" id="ODN81466.1"/>
    </source>
</evidence>
<keyword evidence="1" id="KW-0472">Membrane</keyword>
<keyword evidence="3" id="KW-1185">Reference proteome</keyword>
<dbReference type="OrthoDB" id="2572656at2759"/>
<gene>
    <name evidence="2" type="ORF">L202_01893</name>
</gene>
<dbReference type="GeneID" id="30153202"/>
<comment type="caution">
    <text evidence="2">The sequence shown here is derived from an EMBL/GenBank/DDBJ whole genome shotgun (WGS) entry which is preliminary data.</text>
</comment>
<keyword evidence="1" id="KW-0812">Transmembrane</keyword>